<evidence type="ECO:0000256" key="2">
    <source>
        <dbReference type="ARBA" id="ARBA00002631"/>
    </source>
</evidence>
<dbReference type="NCBIfam" id="NF003592">
    <property type="entry name" value="PRK05254.1-5"/>
    <property type="match status" value="1"/>
</dbReference>
<dbReference type="NCBIfam" id="NF003589">
    <property type="entry name" value="PRK05254.1-2"/>
    <property type="match status" value="1"/>
</dbReference>
<dbReference type="Proteomes" id="UP000288293">
    <property type="component" value="Unassembled WGS sequence"/>
</dbReference>
<dbReference type="GO" id="GO:0097510">
    <property type="term" value="P:base-excision repair, AP site formation via deaminated base removal"/>
    <property type="evidence" value="ECO:0007669"/>
    <property type="project" value="TreeGrafter"/>
</dbReference>
<keyword evidence="7 9" id="KW-0378">Hydrolase</keyword>
<dbReference type="InterPro" id="IPR036895">
    <property type="entry name" value="Uracil-DNA_glycosylase-like_sf"/>
</dbReference>
<evidence type="ECO:0000256" key="6">
    <source>
        <dbReference type="ARBA" id="ARBA00022763"/>
    </source>
</evidence>
<dbReference type="EC" id="3.2.2.27" evidence="4 9"/>
<evidence type="ECO:0000259" key="12">
    <source>
        <dbReference type="SMART" id="SM00986"/>
    </source>
</evidence>
<sequence length="240" mass="27477">MKTEVSCEHWRGLIAEQRQQAYFKQLEDKLEQARSGAVPVYPPRDKVFTAFNKTPFETVKVVILGQDPYHQPGQAHGLAFSVPPDIKVPPSLRNIYKALELDIEGFVSPPHGCLERWAEQGVLLLNTVLTVQDSKAHSHAKWGWETFTTKVMEKLNQHPQPLVFLLWGKHAQQKGEVINDPRHLVLHSVHPSPLSAHRGFFNCHHFSKANQFLQQQKRPPVDWTAINDSDKQQRQQKLAL</sequence>
<protein>
    <recommendedName>
        <fullName evidence="5 9">Uracil-DNA glycosylase</fullName>
        <shortName evidence="9">UDG</shortName>
        <ecNumber evidence="4 9">3.2.2.27</ecNumber>
    </recommendedName>
</protein>
<accession>A0A432W8I8</accession>
<dbReference type="NCBIfam" id="NF003591">
    <property type="entry name" value="PRK05254.1-4"/>
    <property type="match status" value="1"/>
</dbReference>
<dbReference type="InterPro" id="IPR002043">
    <property type="entry name" value="UDG_fam1"/>
</dbReference>
<keyword evidence="9" id="KW-0963">Cytoplasm</keyword>
<feature type="active site" description="Proton acceptor" evidence="9 10">
    <location>
        <position position="67"/>
    </location>
</feature>
<evidence type="ECO:0000313" key="13">
    <source>
        <dbReference type="EMBL" id="RUO26453.1"/>
    </source>
</evidence>
<comment type="caution">
    <text evidence="13">The sequence shown here is derived from an EMBL/GenBank/DDBJ whole genome shotgun (WGS) entry which is preliminary data.</text>
</comment>
<dbReference type="NCBIfam" id="TIGR00628">
    <property type="entry name" value="ung"/>
    <property type="match status" value="1"/>
</dbReference>
<dbReference type="FunFam" id="3.40.470.10:FF:000001">
    <property type="entry name" value="Uracil-DNA glycosylase"/>
    <property type="match status" value="1"/>
</dbReference>
<evidence type="ECO:0000256" key="4">
    <source>
        <dbReference type="ARBA" id="ARBA00012030"/>
    </source>
</evidence>
<feature type="domain" description="Uracil-DNA glycosylase-like" evidence="12">
    <location>
        <begin position="52"/>
        <end position="213"/>
    </location>
</feature>
<organism evidence="13 14">
    <name type="scientific">Aliidiomarina minuta</name>
    <dbReference type="NCBI Taxonomy" id="880057"/>
    <lineage>
        <taxon>Bacteria</taxon>
        <taxon>Pseudomonadati</taxon>
        <taxon>Pseudomonadota</taxon>
        <taxon>Gammaproteobacteria</taxon>
        <taxon>Alteromonadales</taxon>
        <taxon>Idiomarinaceae</taxon>
        <taxon>Aliidiomarina</taxon>
    </lineage>
</organism>
<dbReference type="NCBIfam" id="NF003588">
    <property type="entry name" value="PRK05254.1-1"/>
    <property type="match status" value="1"/>
</dbReference>
<comment type="function">
    <text evidence="2 9 11">Excises uracil residues from the DNA which can arise as a result of misincorporation of dUMP residues by DNA polymerase or due to deamination of cytosine.</text>
</comment>
<proteinExistence type="inferred from homology"/>
<comment type="subcellular location">
    <subcellularLocation>
        <location evidence="9">Cytoplasm</location>
    </subcellularLocation>
</comment>
<dbReference type="RefSeq" id="WP_126803265.1">
    <property type="nucleotide sequence ID" value="NZ_PIPL01000001.1"/>
</dbReference>
<evidence type="ECO:0000256" key="9">
    <source>
        <dbReference type="HAMAP-Rule" id="MF_00148"/>
    </source>
</evidence>
<evidence type="ECO:0000256" key="1">
    <source>
        <dbReference type="ARBA" id="ARBA00001400"/>
    </source>
</evidence>
<gene>
    <name evidence="9" type="primary">ung</name>
    <name evidence="13" type="ORF">CWE09_07020</name>
</gene>
<evidence type="ECO:0000256" key="7">
    <source>
        <dbReference type="ARBA" id="ARBA00022801"/>
    </source>
</evidence>
<evidence type="ECO:0000313" key="14">
    <source>
        <dbReference type="Proteomes" id="UP000288293"/>
    </source>
</evidence>
<evidence type="ECO:0000256" key="8">
    <source>
        <dbReference type="ARBA" id="ARBA00023204"/>
    </source>
</evidence>
<dbReference type="GO" id="GO:0004844">
    <property type="term" value="F:uracil DNA N-glycosylase activity"/>
    <property type="evidence" value="ECO:0007669"/>
    <property type="project" value="UniProtKB-UniRule"/>
</dbReference>
<evidence type="ECO:0000256" key="11">
    <source>
        <dbReference type="RuleBase" id="RU003780"/>
    </source>
</evidence>
<comment type="catalytic activity">
    <reaction evidence="1 9 11">
        <text>Hydrolyzes single-stranded DNA or mismatched double-stranded DNA and polynucleotides, releasing free uracil.</text>
        <dbReference type="EC" id="3.2.2.27"/>
    </reaction>
</comment>
<dbReference type="Gene3D" id="3.40.470.10">
    <property type="entry name" value="Uracil-DNA glycosylase-like domain"/>
    <property type="match status" value="1"/>
</dbReference>
<keyword evidence="8 9" id="KW-0234">DNA repair</keyword>
<keyword evidence="14" id="KW-1185">Reference proteome</keyword>
<comment type="similarity">
    <text evidence="3 9 11">Belongs to the uracil-DNA glycosylase (UDG) superfamily. UNG family.</text>
</comment>
<dbReference type="PANTHER" id="PTHR11264:SF0">
    <property type="entry name" value="URACIL-DNA GLYCOSYLASE"/>
    <property type="match status" value="1"/>
</dbReference>
<dbReference type="PROSITE" id="PS00130">
    <property type="entry name" value="U_DNA_GLYCOSYLASE"/>
    <property type="match status" value="1"/>
</dbReference>
<dbReference type="InterPro" id="IPR018085">
    <property type="entry name" value="Ura-DNA_Glyclase_AS"/>
</dbReference>
<dbReference type="PANTHER" id="PTHR11264">
    <property type="entry name" value="URACIL-DNA GLYCOSYLASE"/>
    <property type="match status" value="1"/>
</dbReference>
<name>A0A432W8I8_9GAMM</name>
<dbReference type="SMART" id="SM00987">
    <property type="entry name" value="UreE_C"/>
    <property type="match status" value="1"/>
</dbReference>
<dbReference type="EMBL" id="PIPL01000001">
    <property type="protein sequence ID" value="RUO26453.1"/>
    <property type="molecule type" value="Genomic_DNA"/>
</dbReference>
<dbReference type="InterPro" id="IPR005122">
    <property type="entry name" value="Uracil-DNA_glycosylase-like"/>
</dbReference>
<dbReference type="OrthoDB" id="9804372at2"/>
<dbReference type="SMART" id="SM00986">
    <property type="entry name" value="UDG"/>
    <property type="match status" value="1"/>
</dbReference>
<dbReference type="GO" id="GO:0005737">
    <property type="term" value="C:cytoplasm"/>
    <property type="evidence" value="ECO:0007669"/>
    <property type="project" value="UniProtKB-SubCell"/>
</dbReference>
<reference evidence="13 14" key="1">
    <citation type="journal article" date="2011" name="Front. Microbiol.">
        <title>Genomic signatures of strain selection and enhancement in Bacillus atrophaeus var. globigii, a historical biowarfare simulant.</title>
        <authorList>
            <person name="Gibbons H.S."/>
            <person name="Broomall S.M."/>
            <person name="McNew L.A."/>
            <person name="Daligault H."/>
            <person name="Chapman C."/>
            <person name="Bruce D."/>
            <person name="Karavis M."/>
            <person name="Krepps M."/>
            <person name="McGregor P.A."/>
            <person name="Hong C."/>
            <person name="Park K.H."/>
            <person name="Akmal A."/>
            <person name="Feldman A."/>
            <person name="Lin J.S."/>
            <person name="Chang W.E."/>
            <person name="Higgs B.W."/>
            <person name="Demirev P."/>
            <person name="Lindquist J."/>
            <person name="Liem A."/>
            <person name="Fochler E."/>
            <person name="Read T.D."/>
            <person name="Tapia R."/>
            <person name="Johnson S."/>
            <person name="Bishop-Lilly K.A."/>
            <person name="Detter C."/>
            <person name="Han C."/>
            <person name="Sozhamannan S."/>
            <person name="Rosenzweig C.N."/>
            <person name="Skowronski E.W."/>
        </authorList>
    </citation>
    <scope>NUCLEOTIDE SEQUENCE [LARGE SCALE GENOMIC DNA]</scope>
    <source>
        <strain evidence="13 14">MLST1</strain>
    </source>
</reference>
<dbReference type="AlphaFoldDB" id="A0A432W8I8"/>
<dbReference type="SUPFAM" id="SSF52141">
    <property type="entry name" value="Uracil-DNA glycosylase-like"/>
    <property type="match status" value="1"/>
</dbReference>
<evidence type="ECO:0000256" key="5">
    <source>
        <dbReference type="ARBA" id="ARBA00018429"/>
    </source>
</evidence>
<evidence type="ECO:0000256" key="3">
    <source>
        <dbReference type="ARBA" id="ARBA00008184"/>
    </source>
</evidence>
<keyword evidence="6 9" id="KW-0227">DNA damage</keyword>
<dbReference type="Pfam" id="PF03167">
    <property type="entry name" value="UDG"/>
    <property type="match status" value="1"/>
</dbReference>
<dbReference type="CDD" id="cd10027">
    <property type="entry name" value="UDG-F1-like"/>
    <property type="match status" value="1"/>
</dbReference>
<evidence type="ECO:0000256" key="10">
    <source>
        <dbReference type="PROSITE-ProRule" id="PRU10072"/>
    </source>
</evidence>
<dbReference type="HAMAP" id="MF_00148">
    <property type="entry name" value="UDG"/>
    <property type="match status" value="1"/>
</dbReference>